<keyword evidence="4" id="KW-1185">Reference proteome</keyword>
<dbReference type="InterPro" id="IPR038717">
    <property type="entry name" value="Tc1-like_DDE_dom"/>
</dbReference>
<protein>
    <submittedName>
        <fullName evidence="3">Transposase</fullName>
    </submittedName>
</protein>
<dbReference type="EMBL" id="MEHK01000001">
    <property type="protein sequence ID" value="OEJ30072.1"/>
    <property type="molecule type" value="Genomic_DNA"/>
</dbReference>
<dbReference type="AlphaFoldDB" id="A0A1E5PL51"/>
<proteinExistence type="predicted"/>
<reference evidence="3 4" key="1">
    <citation type="submission" date="2016-08" db="EMBL/GenBank/DDBJ databases">
        <title>The complete genome of Streptomyces subrutilus 10-1-1.</title>
        <authorList>
            <person name="Chen X."/>
        </authorList>
    </citation>
    <scope>NUCLEOTIDE SEQUENCE [LARGE SCALE GENOMIC DNA]</scope>
    <source>
        <strain evidence="3 4">10-1-1</strain>
    </source>
</reference>
<dbReference type="Pfam" id="PF13358">
    <property type="entry name" value="DDE_3"/>
    <property type="match status" value="1"/>
</dbReference>
<dbReference type="Proteomes" id="UP000095705">
    <property type="component" value="Unassembled WGS sequence"/>
</dbReference>
<dbReference type="InterPro" id="IPR036397">
    <property type="entry name" value="RNaseH_sf"/>
</dbReference>
<feature type="domain" description="Tc1-like transposase DDE" evidence="2">
    <location>
        <begin position="190"/>
        <end position="337"/>
    </location>
</feature>
<evidence type="ECO:0000259" key="2">
    <source>
        <dbReference type="Pfam" id="PF13358"/>
    </source>
</evidence>
<dbReference type="OrthoDB" id="2375382at2"/>
<dbReference type="RefSeq" id="WP_069918187.1">
    <property type="nucleotide sequence ID" value="NZ_MEHK01000001.1"/>
</dbReference>
<comment type="caution">
    <text evidence="3">The sequence shown here is derived from an EMBL/GenBank/DDBJ whole genome shotgun (WGS) entry which is preliminary data.</text>
</comment>
<organism evidence="3 4">
    <name type="scientific">Streptomyces subrutilus</name>
    <dbReference type="NCBI Taxonomy" id="36818"/>
    <lineage>
        <taxon>Bacteria</taxon>
        <taxon>Bacillati</taxon>
        <taxon>Actinomycetota</taxon>
        <taxon>Actinomycetes</taxon>
        <taxon>Kitasatosporales</taxon>
        <taxon>Streptomycetaceae</taxon>
        <taxon>Streptomyces</taxon>
    </lineage>
</organism>
<feature type="compositionally biased region" description="Basic and acidic residues" evidence="1">
    <location>
        <begin position="209"/>
        <end position="223"/>
    </location>
</feature>
<dbReference type="STRING" id="36818.BGK67_00575"/>
<dbReference type="InterPro" id="IPR047655">
    <property type="entry name" value="Transpos_IS630-like"/>
</dbReference>
<gene>
    <name evidence="3" type="ORF">BGK67_00575</name>
</gene>
<dbReference type="SUPFAM" id="SSF46689">
    <property type="entry name" value="Homeodomain-like"/>
    <property type="match status" value="1"/>
</dbReference>
<accession>A0A1E5PL51</accession>
<dbReference type="Gene3D" id="3.30.420.10">
    <property type="entry name" value="Ribonuclease H-like superfamily/Ribonuclease H"/>
    <property type="match status" value="1"/>
</dbReference>
<dbReference type="NCBIfam" id="NF033545">
    <property type="entry name" value="transpos_IS630"/>
    <property type="match status" value="1"/>
</dbReference>
<feature type="region of interest" description="Disordered" evidence="1">
    <location>
        <begin position="207"/>
        <end position="227"/>
    </location>
</feature>
<evidence type="ECO:0000313" key="3">
    <source>
        <dbReference type="EMBL" id="OEJ30072.1"/>
    </source>
</evidence>
<evidence type="ECO:0000256" key="1">
    <source>
        <dbReference type="SAM" id="MobiDB-lite"/>
    </source>
</evidence>
<dbReference type="Pfam" id="PF13565">
    <property type="entry name" value="HTH_32"/>
    <property type="match status" value="1"/>
</dbReference>
<dbReference type="InterPro" id="IPR009057">
    <property type="entry name" value="Homeodomain-like_sf"/>
</dbReference>
<evidence type="ECO:0000313" key="4">
    <source>
        <dbReference type="Proteomes" id="UP000095705"/>
    </source>
</evidence>
<dbReference type="GO" id="GO:0003676">
    <property type="term" value="F:nucleic acid binding"/>
    <property type="evidence" value="ECO:0007669"/>
    <property type="project" value="InterPro"/>
</dbReference>
<name>A0A1E5PL51_9ACTN</name>
<sequence>MAERVRVREIDDDEGRRLLGIIRRGTGSVVTWRRAQMVLLSAQGMPVGKIAKVSFTSDDRVRDLIHNFNADGFDSLYPKYRGGRPTTFTLPERREIKKIAKSKPAEHGLPFSTWSLTKLADFLVADGVVDDISHEGLRILLREAGVSFQRLKTWKTSGDPDYATKKARVEHLYAIADGEVIPEEDEPDIVFCMDEFGPLNLMPHPGRQWAERGGKHKDPDLEPRRRRRATYNRYGGVRHLFAALDLSNDKLYGHIKPIKRRTQFLEFCRYLRTLYPSEVRIAIVADNFSPHLTTKRCQRVGTWAAANNVEIAYTPTNSSWLNRIEAQFTALRYFTLDGTDHADHKEQGSMIRRYIIWRNRHADDRRLRAVVDRANVA</sequence>